<evidence type="ECO:0008006" key="5">
    <source>
        <dbReference type="Google" id="ProtNLM"/>
    </source>
</evidence>
<dbReference type="EMBL" id="BAAAWD010000007">
    <property type="protein sequence ID" value="GAA3007645.1"/>
    <property type="molecule type" value="Genomic_DNA"/>
</dbReference>
<keyword evidence="2" id="KW-1133">Transmembrane helix</keyword>
<evidence type="ECO:0000256" key="1">
    <source>
        <dbReference type="SAM" id="MobiDB-lite"/>
    </source>
</evidence>
<name>A0ABN3Y187_9ACTN</name>
<keyword evidence="4" id="KW-1185">Reference proteome</keyword>
<feature type="region of interest" description="Disordered" evidence="1">
    <location>
        <begin position="247"/>
        <end position="278"/>
    </location>
</feature>
<dbReference type="Gene3D" id="1.10.510.10">
    <property type="entry name" value="Transferase(Phosphotransferase) domain 1"/>
    <property type="match status" value="1"/>
</dbReference>
<feature type="compositionally biased region" description="Basic and acidic residues" evidence="1">
    <location>
        <begin position="311"/>
        <end position="320"/>
    </location>
</feature>
<feature type="compositionally biased region" description="Low complexity" evidence="1">
    <location>
        <begin position="247"/>
        <end position="269"/>
    </location>
</feature>
<keyword evidence="2" id="KW-0812">Transmembrane</keyword>
<sequence>MSGDRGDLGGFRLTGRTWADDVGVWSSVVSADGRPGSALRFDPRTVADPAARERLVAAVVADRRLAQGGPNGLVPVADLLMARGEVWLITSLPVVPTLGDLLSGVPGAPAPDAGSAATVLVETAQALLALHAAGLSHGEFHPGTVVIASDGSALLAKRGLADALSGRPSLPERDVAAWASLARGLAAGWAADDPEGARLLERVAARASARGLAPARDALVAGREVLPAGFATRDRLVQTLHLWSAPEAGRPASGRAGPGYRAAGHPAAGQPVPGYPAPEYPVSVPDEGEIVTLLRVPGETDRHGPPPSERPPPEQRSEDVVMRFGPGVPSETTAAQLWRAGRDLQQTQPPAERLRAVAAPRERRRRGRTVLASAILALMVVAALALWLLRGPVTPLEVTGVSVSAPKGTQRCDAKIRIVGVLTTNGSAGEVRYQWKRSDRRKPIVQNDRLAAGTTSHEVVLDWTVKGEGDFRGTATLLLLSPSPATGKIQDKASFTYKC</sequence>
<accession>A0ABN3Y187</accession>
<keyword evidence="2" id="KW-0472">Membrane</keyword>
<feature type="transmembrane region" description="Helical" evidence="2">
    <location>
        <begin position="370"/>
        <end position="389"/>
    </location>
</feature>
<reference evidence="3 4" key="1">
    <citation type="journal article" date="2019" name="Int. J. Syst. Evol. Microbiol.">
        <title>The Global Catalogue of Microorganisms (GCM) 10K type strain sequencing project: providing services to taxonomists for standard genome sequencing and annotation.</title>
        <authorList>
            <consortium name="The Broad Institute Genomics Platform"/>
            <consortium name="The Broad Institute Genome Sequencing Center for Infectious Disease"/>
            <person name="Wu L."/>
            <person name="Ma J."/>
        </authorList>
    </citation>
    <scope>NUCLEOTIDE SEQUENCE [LARGE SCALE GENOMIC DNA]</scope>
    <source>
        <strain evidence="3 4">JCM 3106</strain>
    </source>
</reference>
<evidence type="ECO:0000313" key="3">
    <source>
        <dbReference type="EMBL" id="GAA3007645.1"/>
    </source>
</evidence>
<dbReference type="SUPFAM" id="SSF56112">
    <property type="entry name" value="Protein kinase-like (PK-like)"/>
    <property type="match status" value="1"/>
</dbReference>
<protein>
    <recommendedName>
        <fullName evidence="5">Serine/threonine protein kinase</fullName>
    </recommendedName>
</protein>
<feature type="region of interest" description="Disordered" evidence="1">
    <location>
        <begin position="296"/>
        <end position="320"/>
    </location>
</feature>
<evidence type="ECO:0000313" key="4">
    <source>
        <dbReference type="Proteomes" id="UP001499930"/>
    </source>
</evidence>
<gene>
    <name evidence="3" type="ORF">GCM10017559_32290</name>
</gene>
<dbReference type="InterPro" id="IPR011009">
    <property type="entry name" value="Kinase-like_dom_sf"/>
</dbReference>
<dbReference type="Proteomes" id="UP001499930">
    <property type="component" value="Unassembled WGS sequence"/>
</dbReference>
<evidence type="ECO:0000256" key="2">
    <source>
        <dbReference type="SAM" id="Phobius"/>
    </source>
</evidence>
<organism evidence="3 4">
    <name type="scientific">Streptosporangium longisporum</name>
    <dbReference type="NCBI Taxonomy" id="46187"/>
    <lineage>
        <taxon>Bacteria</taxon>
        <taxon>Bacillati</taxon>
        <taxon>Actinomycetota</taxon>
        <taxon>Actinomycetes</taxon>
        <taxon>Streptosporangiales</taxon>
        <taxon>Streptosporangiaceae</taxon>
        <taxon>Streptosporangium</taxon>
    </lineage>
</organism>
<proteinExistence type="predicted"/>
<comment type="caution">
    <text evidence="3">The sequence shown here is derived from an EMBL/GenBank/DDBJ whole genome shotgun (WGS) entry which is preliminary data.</text>
</comment>